<protein>
    <submittedName>
        <fullName evidence="2">Stage II sporulation protein M</fullName>
    </submittedName>
</protein>
<dbReference type="InterPro" id="IPR002798">
    <property type="entry name" value="SpoIIM-like"/>
</dbReference>
<feature type="transmembrane region" description="Helical" evidence="1">
    <location>
        <begin position="108"/>
        <end position="131"/>
    </location>
</feature>
<dbReference type="RefSeq" id="WP_268062413.1">
    <property type="nucleotide sequence ID" value="NZ_JAPQFJ010000018.1"/>
</dbReference>
<organism evidence="2 3">
    <name type="scientific">Clostridium brassicae</name>
    <dbReference type="NCBI Taxonomy" id="2999072"/>
    <lineage>
        <taxon>Bacteria</taxon>
        <taxon>Bacillati</taxon>
        <taxon>Bacillota</taxon>
        <taxon>Clostridia</taxon>
        <taxon>Eubacteriales</taxon>
        <taxon>Clostridiaceae</taxon>
        <taxon>Clostridium</taxon>
    </lineage>
</organism>
<feature type="transmembrane region" description="Helical" evidence="1">
    <location>
        <begin position="18"/>
        <end position="39"/>
    </location>
</feature>
<keyword evidence="1" id="KW-1133">Transmembrane helix</keyword>
<accession>A0ABT4DCE0</accession>
<gene>
    <name evidence="2" type="primary">spoIIM</name>
    <name evidence="2" type="ORF">OW729_15260</name>
</gene>
<feature type="transmembrane region" description="Helical" evidence="1">
    <location>
        <begin position="179"/>
        <end position="200"/>
    </location>
</feature>
<reference evidence="2" key="1">
    <citation type="submission" date="2022-12" db="EMBL/GenBank/DDBJ databases">
        <title>Clostridium sp. nov., isolated from industrial wastewater.</title>
        <authorList>
            <person name="Jiayan W."/>
        </authorList>
    </citation>
    <scope>NUCLEOTIDE SEQUENCE</scope>
    <source>
        <strain evidence="2">ZC22-4</strain>
    </source>
</reference>
<comment type="caution">
    <text evidence="2">The sequence shown here is derived from an EMBL/GenBank/DDBJ whole genome shotgun (WGS) entry which is preliminary data.</text>
</comment>
<evidence type="ECO:0000313" key="3">
    <source>
        <dbReference type="Proteomes" id="UP001144612"/>
    </source>
</evidence>
<dbReference type="InterPro" id="IPR014196">
    <property type="entry name" value="SpoIIM"/>
</dbReference>
<keyword evidence="3" id="KW-1185">Reference proteome</keyword>
<dbReference type="EMBL" id="JAPQFJ010000018">
    <property type="protein sequence ID" value="MCY6959980.1"/>
    <property type="molecule type" value="Genomic_DNA"/>
</dbReference>
<dbReference type="Proteomes" id="UP001144612">
    <property type="component" value="Unassembled WGS sequence"/>
</dbReference>
<proteinExistence type="predicted"/>
<dbReference type="Pfam" id="PF01944">
    <property type="entry name" value="SpoIIM"/>
    <property type="match status" value="1"/>
</dbReference>
<name>A0ABT4DCE0_9CLOT</name>
<feature type="transmembrane region" description="Helical" evidence="1">
    <location>
        <begin position="138"/>
        <end position="159"/>
    </location>
</feature>
<dbReference type="NCBIfam" id="TIGR02831">
    <property type="entry name" value="spo_II_M"/>
    <property type="match status" value="1"/>
</dbReference>
<keyword evidence="1" id="KW-0812">Transmembrane</keyword>
<evidence type="ECO:0000256" key="1">
    <source>
        <dbReference type="SAM" id="Phobius"/>
    </source>
</evidence>
<dbReference type="PIRSF" id="PIRSF038973">
    <property type="entry name" value="SpoIIM"/>
    <property type="match status" value="1"/>
</dbReference>
<evidence type="ECO:0000313" key="2">
    <source>
        <dbReference type="EMBL" id="MCY6959980.1"/>
    </source>
</evidence>
<keyword evidence="1" id="KW-0472">Membrane</keyword>
<feature type="transmembrane region" description="Helical" evidence="1">
    <location>
        <begin position="80"/>
        <end position="102"/>
    </location>
</feature>
<sequence>MQNQKLFGGIFKYMQKNLFLYIISLLFLCIGIVLGIYAVKYMGESEKHNLIDYILQYTNNINSVQVSKKQVFLQALKNNIPFLIIIWFLGLSMIGIPIILILDGIKGFTMGFTASFMINCLGSKGILVNLLTVFPQNIIYIPCIVIVSVASMEFSLSLLKNNTLNNLKPTNNLMKIMPYSTVFLIILCFMTIGFILEGYLTSSILKLIVMETGCAFA</sequence>